<comment type="caution">
    <text evidence="1">The sequence shown here is derived from an EMBL/GenBank/DDBJ whole genome shotgun (WGS) entry which is preliminary data.</text>
</comment>
<dbReference type="RefSeq" id="WP_107967687.1">
    <property type="nucleotide sequence ID" value="NZ_NWBU01000007.1"/>
</dbReference>
<evidence type="ECO:0000313" key="2">
    <source>
        <dbReference type="Proteomes" id="UP000244162"/>
    </source>
</evidence>
<name>A0A2T5FYX2_9SPHN</name>
<dbReference type="Proteomes" id="UP000244162">
    <property type="component" value="Unassembled WGS sequence"/>
</dbReference>
<sequence length="267" mass="29083">MKNILLLVHEDAGQEARLQAALDITRALGGHLSCVDVVHIPLLMGDYYSAAGEAMLLAQERSREAGNRERLEARFAHEGISWDWIDCVGDMADCVTRAAGLADLIVVNRQLQATPVPDMRSIASTVAIRSRKPLVAVPEQQRGFTADGRALIAWDGSPQVATTMRGCVPLLRLASAVRLFEVEEGSRGISAEDAATYLSRHDIHAAIRRIPDQDRAVDRLILEQCEEYGASYCLMGAFGHARMAEALFGGVTRRMLGSSKLPLVLGH</sequence>
<dbReference type="AlphaFoldDB" id="A0A2T5FYX2"/>
<evidence type="ECO:0000313" key="1">
    <source>
        <dbReference type="EMBL" id="PTQ11694.1"/>
    </source>
</evidence>
<protein>
    <submittedName>
        <fullName evidence="1">Universal stress protein UspA</fullName>
    </submittedName>
</protein>
<dbReference type="OrthoDB" id="9804721at2"/>
<dbReference type="EMBL" id="NWBU01000007">
    <property type="protein sequence ID" value="PTQ11694.1"/>
    <property type="molecule type" value="Genomic_DNA"/>
</dbReference>
<proteinExistence type="predicted"/>
<reference evidence="1 2" key="1">
    <citation type="submission" date="2017-09" db="EMBL/GenBank/DDBJ databases">
        <title>Sphingomonas panjinensis sp.nov., isolated from oil-contaminated soil.</title>
        <authorList>
            <person name="Wang L."/>
            <person name="Chen L."/>
        </authorList>
    </citation>
    <scope>NUCLEOTIDE SEQUENCE [LARGE SCALE GENOMIC DNA]</scope>
    <source>
        <strain evidence="1 2">FW-11</strain>
    </source>
</reference>
<accession>A0A2T5FYX2</accession>
<gene>
    <name evidence="1" type="ORF">CLG96_09175</name>
</gene>
<keyword evidence="2" id="KW-1185">Reference proteome</keyword>
<dbReference type="Gene3D" id="3.40.50.12370">
    <property type="match status" value="1"/>
</dbReference>
<dbReference type="SUPFAM" id="SSF52402">
    <property type="entry name" value="Adenine nucleotide alpha hydrolases-like"/>
    <property type="match status" value="2"/>
</dbReference>
<organism evidence="1 2">
    <name type="scientific">Sphingomonas oleivorans</name>
    <dbReference type="NCBI Taxonomy" id="1735121"/>
    <lineage>
        <taxon>Bacteria</taxon>
        <taxon>Pseudomonadati</taxon>
        <taxon>Pseudomonadota</taxon>
        <taxon>Alphaproteobacteria</taxon>
        <taxon>Sphingomonadales</taxon>
        <taxon>Sphingomonadaceae</taxon>
        <taxon>Sphingomonas</taxon>
    </lineage>
</organism>